<protein>
    <submittedName>
        <fullName evidence="1">Putative mannose-6-phosphate isomerase GmuF</fullName>
        <ecNumber evidence="1">5.3.1.8</ecNumber>
    </submittedName>
</protein>
<keyword evidence="2" id="KW-1185">Reference proteome</keyword>
<evidence type="ECO:0000313" key="1">
    <source>
        <dbReference type="EMBL" id="KZL91597.1"/>
    </source>
</evidence>
<dbReference type="InterPro" id="IPR014710">
    <property type="entry name" value="RmlC-like_jellyroll"/>
</dbReference>
<dbReference type="RefSeq" id="WP_161486985.1">
    <property type="nucleotide sequence ID" value="NZ_FQXL01000005.1"/>
</dbReference>
<dbReference type="PATRIC" id="fig|1121326.3.peg.3391"/>
<evidence type="ECO:0000313" key="2">
    <source>
        <dbReference type="Proteomes" id="UP000076603"/>
    </source>
</evidence>
<dbReference type="EMBL" id="LWAE01000003">
    <property type="protein sequence ID" value="KZL91597.1"/>
    <property type="molecule type" value="Genomic_DNA"/>
</dbReference>
<accession>A0A162SM28</accession>
<comment type="caution">
    <text evidence="1">The sequence shown here is derived from an EMBL/GenBank/DDBJ whole genome shotgun (WGS) entry which is preliminary data.</text>
</comment>
<dbReference type="Proteomes" id="UP000076603">
    <property type="component" value="Unassembled WGS sequence"/>
</dbReference>
<keyword evidence="1" id="KW-0413">Isomerase</keyword>
<dbReference type="InterPro" id="IPR011051">
    <property type="entry name" value="RmlC_Cupin_sf"/>
</dbReference>
<dbReference type="EC" id="5.3.1.8" evidence="1"/>
<name>A0A162SM28_9CLOT</name>
<proteinExistence type="predicted"/>
<dbReference type="OrthoDB" id="9808275at2"/>
<sequence>MNRIIRLELVFKYRVWGGTRLKQYFNCDIPTDKAGEAWAISAHKNGDCQSITKK</sequence>
<dbReference type="STRING" id="1121326.CLMAG_33560"/>
<dbReference type="AlphaFoldDB" id="A0A162SM28"/>
<dbReference type="SUPFAM" id="SSF51182">
    <property type="entry name" value="RmlC-like cupins"/>
    <property type="match status" value="1"/>
</dbReference>
<dbReference type="Gene3D" id="2.60.120.10">
    <property type="entry name" value="Jelly Rolls"/>
    <property type="match status" value="1"/>
</dbReference>
<dbReference type="GO" id="GO:0004476">
    <property type="term" value="F:mannose-6-phosphate isomerase activity"/>
    <property type="evidence" value="ECO:0007669"/>
    <property type="project" value="UniProtKB-EC"/>
</dbReference>
<gene>
    <name evidence="1" type="primary">gmuF</name>
    <name evidence="1" type="ORF">CLMAG_33560</name>
</gene>
<organism evidence="1 2">
    <name type="scientific">Clostridium magnum DSM 2767</name>
    <dbReference type="NCBI Taxonomy" id="1121326"/>
    <lineage>
        <taxon>Bacteria</taxon>
        <taxon>Bacillati</taxon>
        <taxon>Bacillota</taxon>
        <taxon>Clostridia</taxon>
        <taxon>Eubacteriales</taxon>
        <taxon>Clostridiaceae</taxon>
        <taxon>Clostridium</taxon>
    </lineage>
</organism>
<reference evidence="1 2" key="1">
    <citation type="submission" date="2016-04" db="EMBL/GenBank/DDBJ databases">
        <title>Genome sequence of Clostridium magnum DSM 2767.</title>
        <authorList>
            <person name="Poehlein A."/>
            <person name="Uhlig R."/>
            <person name="Fischer R."/>
            <person name="Bahl H."/>
            <person name="Daniel R."/>
        </authorList>
    </citation>
    <scope>NUCLEOTIDE SEQUENCE [LARGE SCALE GENOMIC DNA]</scope>
    <source>
        <strain evidence="1 2">DSM 2767</strain>
    </source>
</reference>